<evidence type="ECO:0000256" key="1">
    <source>
        <dbReference type="ARBA" id="ARBA00000274"/>
    </source>
</evidence>
<dbReference type="Pfam" id="PF03641">
    <property type="entry name" value="Lysine_decarbox"/>
    <property type="match status" value="1"/>
</dbReference>
<keyword evidence="3" id="KW-0203">Cytokinin biosynthesis</keyword>
<accession>A0A4R5QK95</accession>
<evidence type="ECO:0000313" key="4">
    <source>
        <dbReference type="EMBL" id="TDH63249.1"/>
    </source>
</evidence>
<dbReference type="RefSeq" id="WP_133288010.1">
    <property type="nucleotide sequence ID" value="NZ_SMSJ01000006.1"/>
</dbReference>
<dbReference type="OrthoDB" id="9801098at2"/>
<dbReference type="Proteomes" id="UP000295096">
    <property type="component" value="Unassembled WGS sequence"/>
</dbReference>
<dbReference type="GO" id="GO:0008714">
    <property type="term" value="F:AMP nucleosidase activity"/>
    <property type="evidence" value="ECO:0007669"/>
    <property type="project" value="UniProtKB-EC"/>
</dbReference>
<comment type="catalytic activity">
    <reaction evidence="1">
        <text>AMP + H2O = D-ribose 5-phosphate + adenine</text>
        <dbReference type="Rhea" id="RHEA:20129"/>
        <dbReference type="ChEBI" id="CHEBI:15377"/>
        <dbReference type="ChEBI" id="CHEBI:16708"/>
        <dbReference type="ChEBI" id="CHEBI:78346"/>
        <dbReference type="ChEBI" id="CHEBI:456215"/>
        <dbReference type="EC" id="3.2.2.4"/>
    </reaction>
</comment>
<evidence type="ECO:0000256" key="2">
    <source>
        <dbReference type="ARBA" id="ARBA00006763"/>
    </source>
</evidence>
<protein>
    <recommendedName>
        <fullName evidence="3">Cytokinin riboside 5'-monophosphate phosphoribohydrolase</fullName>
        <ecNumber evidence="3">3.2.2.n1</ecNumber>
    </recommendedName>
</protein>
<dbReference type="Gene3D" id="3.40.50.450">
    <property type="match status" value="1"/>
</dbReference>
<name>A0A4R5QK95_9PROT</name>
<dbReference type="InterPro" id="IPR031100">
    <property type="entry name" value="LOG_fam"/>
</dbReference>
<reference evidence="4 5" key="1">
    <citation type="journal article" date="2016" name="J. Microbiol.">
        <title>Dankookia rubra gen. nov., sp. nov., an alphaproteobacterium isolated from sediment of a shallow stream.</title>
        <authorList>
            <person name="Kim W.H."/>
            <person name="Kim D.H."/>
            <person name="Kang K."/>
            <person name="Ahn T.Y."/>
        </authorList>
    </citation>
    <scope>NUCLEOTIDE SEQUENCE [LARGE SCALE GENOMIC DNA]</scope>
    <source>
        <strain evidence="4 5">JCM30602</strain>
    </source>
</reference>
<gene>
    <name evidence="4" type="ORF">E2C06_07715</name>
</gene>
<comment type="caution">
    <text evidence="4">The sequence shown here is derived from an EMBL/GenBank/DDBJ whole genome shotgun (WGS) entry which is preliminary data.</text>
</comment>
<comment type="similarity">
    <text evidence="2 3">Belongs to the LOG family.</text>
</comment>
<dbReference type="PANTHER" id="PTHR31223:SF70">
    <property type="entry name" value="LOG FAMILY PROTEIN YJL055W"/>
    <property type="match status" value="1"/>
</dbReference>
<keyword evidence="5" id="KW-1185">Reference proteome</keyword>
<dbReference type="GO" id="GO:0009691">
    <property type="term" value="P:cytokinin biosynthetic process"/>
    <property type="evidence" value="ECO:0007669"/>
    <property type="project" value="UniProtKB-UniRule"/>
</dbReference>
<proteinExistence type="inferred from homology"/>
<evidence type="ECO:0000313" key="5">
    <source>
        <dbReference type="Proteomes" id="UP000295096"/>
    </source>
</evidence>
<dbReference type="SUPFAM" id="SSF102405">
    <property type="entry name" value="MCP/YpsA-like"/>
    <property type="match status" value="1"/>
</dbReference>
<evidence type="ECO:0000256" key="3">
    <source>
        <dbReference type="RuleBase" id="RU363015"/>
    </source>
</evidence>
<dbReference type="InterPro" id="IPR005269">
    <property type="entry name" value="LOG"/>
</dbReference>
<dbReference type="NCBIfam" id="TIGR00730">
    <property type="entry name" value="Rossman fold protein, TIGR00730 family"/>
    <property type="match status" value="1"/>
</dbReference>
<dbReference type="EMBL" id="SMSJ01000006">
    <property type="protein sequence ID" value="TDH63249.1"/>
    <property type="molecule type" value="Genomic_DNA"/>
</dbReference>
<dbReference type="AlphaFoldDB" id="A0A4R5QK95"/>
<dbReference type="PANTHER" id="PTHR31223">
    <property type="entry name" value="LOG FAMILY PROTEIN YJL055W"/>
    <property type="match status" value="1"/>
</dbReference>
<organism evidence="4 5">
    <name type="scientific">Dankookia rubra</name>
    <dbReference type="NCBI Taxonomy" id="1442381"/>
    <lineage>
        <taxon>Bacteria</taxon>
        <taxon>Pseudomonadati</taxon>
        <taxon>Pseudomonadota</taxon>
        <taxon>Alphaproteobacteria</taxon>
        <taxon>Acetobacterales</taxon>
        <taxon>Roseomonadaceae</taxon>
        <taxon>Dankookia</taxon>
    </lineage>
</organism>
<keyword evidence="3" id="KW-0378">Hydrolase</keyword>
<dbReference type="GO" id="GO:0005829">
    <property type="term" value="C:cytosol"/>
    <property type="evidence" value="ECO:0007669"/>
    <property type="project" value="TreeGrafter"/>
</dbReference>
<sequence length="195" mass="20377">MPQHIRSVAVFCGTRAGTDPAHLAAARALGAGLAGARMTLIYGGGGVGLMGAVAAGTIGGGGRVHGVIPEFLTRVERPHPDLAELEVTTSMHTRKTRMFELADAFVTLSGGLGTLDETVEIITWRQLGLHDKPVIILDINGWAQPFLAVVEDMIAQGFVDPSNRRLYAVAADVPAALGMLQAAPPPDTAAPPERL</sequence>
<dbReference type="EC" id="3.2.2.n1" evidence="3"/>